<reference evidence="1 2" key="1">
    <citation type="submission" date="2024-05" db="EMBL/GenBank/DDBJ databases">
        <title>Genome sequencing and assembly of Indian major carp, Cirrhinus mrigala (Hamilton, 1822).</title>
        <authorList>
            <person name="Mohindra V."/>
            <person name="Chowdhury L.M."/>
            <person name="Lal K."/>
            <person name="Jena J.K."/>
        </authorList>
    </citation>
    <scope>NUCLEOTIDE SEQUENCE [LARGE SCALE GENOMIC DNA]</scope>
    <source>
        <strain evidence="1">CM1030</strain>
        <tissue evidence="1">Blood</tissue>
    </source>
</reference>
<feature type="non-terminal residue" evidence="1">
    <location>
        <position position="1"/>
    </location>
</feature>
<gene>
    <name evidence="1" type="ORF">M9458_015795</name>
</gene>
<proteinExistence type="predicted"/>
<evidence type="ECO:0000313" key="1">
    <source>
        <dbReference type="EMBL" id="KAL0188696.1"/>
    </source>
</evidence>
<dbReference type="AlphaFoldDB" id="A0ABD0QR47"/>
<evidence type="ECO:0000313" key="2">
    <source>
        <dbReference type="Proteomes" id="UP001529510"/>
    </source>
</evidence>
<sequence>TSFFADLRDSKPLAIETPSLRIKLNQRPSAWLIHRFSATFSIAAAAVPADSLPPSGEPNELISK</sequence>
<accession>A0ABD0QR47</accession>
<dbReference type="EMBL" id="JAMKFB020000007">
    <property type="protein sequence ID" value="KAL0188696.1"/>
    <property type="molecule type" value="Genomic_DNA"/>
</dbReference>
<keyword evidence="2" id="KW-1185">Reference proteome</keyword>
<organism evidence="1 2">
    <name type="scientific">Cirrhinus mrigala</name>
    <name type="common">Mrigala</name>
    <dbReference type="NCBI Taxonomy" id="683832"/>
    <lineage>
        <taxon>Eukaryota</taxon>
        <taxon>Metazoa</taxon>
        <taxon>Chordata</taxon>
        <taxon>Craniata</taxon>
        <taxon>Vertebrata</taxon>
        <taxon>Euteleostomi</taxon>
        <taxon>Actinopterygii</taxon>
        <taxon>Neopterygii</taxon>
        <taxon>Teleostei</taxon>
        <taxon>Ostariophysi</taxon>
        <taxon>Cypriniformes</taxon>
        <taxon>Cyprinidae</taxon>
        <taxon>Labeoninae</taxon>
        <taxon>Labeonini</taxon>
        <taxon>Cirrhinus</taxon>
    </lineage>
</organism>
<feature type="non-terminal residue" evidence="1">
    <location>
        <position position="64"/>
    </location>
</feature>
<name>A0ABD0QR47_CIRMR</name>
<protein>
    <submittedName>
        <fullName evidence="1">Uncharacterized protein</fullName>
    </submittedName>
</protein>
<dbReference type="Proteomes" id="UP001529510">
    <property type="component" value="Unassembled WGS sequence"/>
</dbReference>
<comment type="caution">
    <text evidence="1">The sequence shown here is derived from an EMBL/GenBank/DDBJ whole genome shotgun (WGS) entry which is preliminary data.</text>
</comment>